<dbReference type="EMBL" id="OCMT01000001">
    <property type="protein sequence ID" value="SOD11734.1"/>
    <property type="molecule type" value="Genomic_DNA"/>
</dbReference>
<gene>
    <name evidence="1" type="ORF">SAMN06297358_0307</name>
</gene>
<evidence type="ECO:0000313" key="2">
    <source>
        <dbReference type="Proteomes" id="UP000219281"/>
    </source>
</evidence>
<protein>
    <submittedName>
        <fullName evidence="1">Uncharacterized protein</fullName>
    </submittedName>
</protein>
<dbReference type="AlphaFoldDB" id="A0A285ZQ15"/>
<evidence type="ECO:0000313" key="1">
    <source>
        <dbReference type="EMBL" id="SOD11734.1"/>
    </source>
</evidence>
<reference evidence="2" key="1">
    <citation type="submission" date="2017-09" db="EMBL/GenBank/DDBJ databases">
        <authorList>
            <person name="Varghese N."/>
            <person name="Submissions S."/>
        </authorList>
    </citation>
    <scope>NUCLEOTIDE SEQUENCE [LARGE SCALE GENOMIC DNA]</scope>
    <source>
        <strain evidence="2">CGMCC 1.12803</strain>
    </source>
</reference>
<sequence>MNIKDFFSGIIKPNPTQNEEIKNRLKETFLKATNKIELDDIIILYGNFEGEAKVPFVKFHWANSYIIGFNSIGTYLSLVPFKNDFSQFGEPINLLPNNLQRLEKSFVAQGYVFVDKHDNSFTMNVAKYTGNLTALLSQNQIAVDQEKEVEMFSDFYNLIKK</sequence>
<keyword evidence="2" id="KW-1185">Reference proteome</keyword>
<accession>A0A285ZQ15</accession>
<dbReference type="RefSeq" id="WP_097127887.1">
    <property type="nucleotide sequence ID" value="NZ_OCMT01000001.1"/>
</dbReference>
<name>A0A285ZQ15_9SPHI</name>
<proteinExistence type="predicted"/>
<organism evidence="1 2">
    <name type="scientific">Pedobacter xixiisoli</name>
    <dbReference type="NCBI Taxonomy" id="1476464"/>
    <lineage>
        <taxon>Bacteria</taxon>
        <taxon>Pseudomonadati</taxon>
        <taxon>Bacteroidota</taxon>
        <taxon>Sphingobacteriia</taxon>
        <taxon>Sphingobacteriales</taxon>
        <taxon>Sphingobacteriaceae</taxon>
        <taxon>Pedobacter</taxon>
    </lineage>
</organism>
<dbReference type="Proteomes" id="UP000219281">
    <property type="component" value="Unassembled WGS sequence"/>
</dbReference>